<dbReference type="SUPFAM" id="SSF51735">
    <property type="entry name" value="NAD(P)-binding Rossmann-fold domains"/>
    <property type="match status" value="1"/>
</dbReference>
<comment type="caution">
    <text evidence="3">The sequence shown here is derived from an EMBL/GenBank/DDBJ whole genome shotgun (WGS) entry which is preliminary data.</text>
</comment>
<dbReference type="Gene3D" id="3.30.360.10">
    <property type="entry name" value="Dihydrodipicolinate Reductase, domain 2"/>
    <property type="match status" value="1"/>
</dbReference>
<dbReference type="AlphaFoldDB" id="A0A0Q3VFP2"/>
<feature type="domain" description="Gfo/Idh/MocA-like oxidoreductase N-terminal" evidence="1">
    <location>
        <begin position="3"/>
        <end position="120"/>
    </location>
</feature>
<evidence type="ECO:0008006" key="5">
    <source>
        <dbReference type="Google" id="ProtNLM"/>
    </source>
</evidence>
<dbReference type="EMBL" id="LJIX01000006">
    <property type="protein sequence ID" value="KQL18419.1"/>
    <property type="molecule type" value="Genomic_DNA"/>
</dbReference>
<evidence type="ECO:0000259" key="1">
    <source>
        <dbReference type="Pfam" id="PF01408"/>
    </source>
</evidence>
<dbReference type="SUPFAM" id="SSF55347">
    <property type="entry name" value="Glyceraldehyde-3-phosphate dehydrogenase-like, C-terminal domain"/>
    <property type="match status" value="1"/>
</dbReference>
<dbReference type="RefSeq" id="WP_056683241.1">
    <property type="nucleotide sequence ID" value="NZ_CP085712.1"/>
</dbReference>
<gene>
    <name evidence="3" type="ORF">AN957_07435</name>
</gene>
<evidence type="ECO:0000259" key="2">
    <source>
        <dbReference type="Pfam" id="PF22725"/>
    </source>
</evidence>
<dbReference type="PATRIC" id="fig|1637975.4.peg.1215"/>
<dbReference type="PANTHER" id="PTHR43377:SF1">
    <property type="entry name" value="BILIVERDIN REDUCTASE A"/>
    <property type="match status" value="1"/>
</dbReference>
<dbReference type="STRING" id="1637975.AN957_07435"/>
<proteinExistence type="predicted"/>
<dbReference type="Proteomes" id="UP000050996">
    <property type="component" value="Unassembled WGS sequence"/>
</dbReference>
<name>A0A0Q3VFP2_9BACI</name>
<evidence type="ECO:0000313" key="3">
    <source>
        <dbReference type="EMBL" id="KQL18419.1"/>
    </source>
</evidence>
<evidence type="ECO:0000313" key="4">
    <source>
        <dbReference type="Proteomes" id="UP000050996"/>
    </source>
</evidence>
<accession>A0A0Q3VFP2</accession>
<dbReference type="Gene3D" id="3.40.50.720">
    <property type="entry name" value="NAD(P)-binding Rossmann-like Domain"/>
    <property type="match status" value="1"/>
</dbReference>
<dbReference type="PANTHER" id="PTHR43377">
    <property type="entry name" value="BILIVERDIN REDUCTASE A"/>
    <property type="match status" value="1"/>
</dbReference>
<dbReference type="GO" id="GO:0000166">
    <property type="term" value="F:nucleotide binding"/>
    <property type="evidence" value="ECO:0007669"/>
    <property type="project" value="InterPro"/>
</dbReference>
<protein>
    <recommendedName>
        <fullName evidence="5">Dehydrogenase</fullName>
    </recommendedName>
</protein>
<dbReference type="Pfam" id="PF22725">
    <property type="entry name" value="GFO_IDH_MocA_C3"/>
    <property type="match status" value="1"/>
</dbReference>
<dbReference type="InterPro" id="IPR000683">
    <property type="entry name" value="Gfo/Idh/MocA-like_OxRdtase_N"/>
</dbReference>
<dbReference type="InterPro" id="IPR051450">
    <property type="entry name" value="Gfo/Idh/MocA_Oxidoreductases"/>
</dbReference>
<dbReference type="InterPro" id="IPR036291">
    <property type="entry name" value="NAD(P)-bd_dom_sf"/>
</dbReference>
<keyword evidence="4" id="KW-1185">Reference proteome</keyword>
<feature type="domain" description="GFO/IDH/MocA-like oxidoreductase" evidence="2">
    <location>
        <begin position="129"/>
        <end position="237"/>
    </location>
</feature>
<dbReference type="InterPro" id="IPR055170">
    <property type="entry name" value="GFO_IDH_MocA-like_dom"/>
</dbReference>
<reference evidence="3 4" key="1">
    <citation type="submission" date="2015-09" db="EMBL/GenBank/DDBJ databases">
        <title>Genome sequencing project for genomic taxonomy and phylogenomics of Bacillus-like bacteria.</title>
        <authorList>
            <person name="Liu B."/>
            <person name="Wang J."/>
            <person name="Zhu Y."/>
            <person name="Liu G."/>
            <person name="Chen Q."/>
            <person name="Chen Z."/>
            <person name="Lan J."/>
            <person name="Che J."/>
            <person name="Ge C."/>
            <person name="Shi H."/>
            <person name="Pan Z."/>
            <person name="Liu X."/>
        </authorList>
    </citation>
    <scope>NUCLEOTIDE SEQUENCE [LARGE SCALE GENOMIC DNA]</scope>
    <source>
        <strain evidence="3 4">FJAT-18043</strain>
    </source>
</reference>
<organism evidence="3 4">
    <name type="scientific">Cytobacillus solani</name>
    <dbReference type="NCBI Taxonomy" id="1637975"/>
    <lineage>
        <taxon>Bacteria</taxon>
        <taxon>Bacillati</taxon>
        <taxon>Bacillota</taxon>
        <taxon>Bacilli</taxon>
        <taxon>Bacillales</taxon>
        <taxon>Bacillaceae</taxon>
        <taxon>Cytobacillus</taxon>
    </lineage>
</organism>
<dbReference type="Pfam" id="PF01408">
    <property type="entry name" value="GFO_IDH_MocA"/>
    <property type="match status" value="1"/>
</dbReference>
<sequence length="331" mass="37712">MKTIGLVGLGFIGNMHLKAYHSLENCRVAAICTRSEVEDKEITGLFNGIFVSDYDELLRRKDIDIIDICLPTFLHEEYIVKAARAGKHIFCEKPLTLSLESAKRIFKEVQDNGVRLFVGHLLRFWPEYQIIKSYSESDQLKDIEIVHAQRLGQAPAWSDWFQHPEKSGGALFDLQIHDIDFISCLLGEAESVYAVGTKNNYGAWDHIMTTLLFKNNRKAFVEASHRMPNGYPFTMSLRAQAVQGTLEYRVAAGENIEQINHQQFVYYNDKANSSIDIVDGDAFQNELSYFVQCLETNQENDVIPLEDVLYTLKLLKAIEASLETGQKISLY</sequence>